<comment type="subcellular location">
    <subcellularLocation>
        <location evidence="1">Nucleus</location>
    </subcellularLocation>
</comment>
<keyword evidence="2" id="KW-0547">Nucleotide-binding</keyword>
<dbReference type="Gramene" id="C.cajan_29479.t">
    <property type="protein sequence ID" value="C.cajan_29479.t"/>
    <property type="gene ID" value="C.cajan_29479"/>
</dbReference>
<keyword evidence="10" id="KW-1185">Reference proteome</keyword>
<dbReference type="OMA" id="QERLTHM"/>
<evidence type="ECO:0000256" key="5">
    <source>
        <dbReference type="ARBA" id="ARBA00023242"/>
    </source>
</evidence>
<evidence type="ECO:0000256" key="7">
    <source>
        <dbReference type="SAM" id="Phobius"/>
    </source>
</evidence>
<keyword evidence="7" id="KW-0472">Membrane</keyword>
<name>A0A151R894_CAJCA</name>
<reference evidence="8 10" key="1">
    <citation type="journal article" date="2012" name="Nat. Biotechnol.">
        <title>Draft genome sequence of pigeonpea (Cajanus cajan), an orphan legume crop of resource-poor farmers.</title>
        <authorList>
            <person name="Varshney R.K."/>
            <person name="Chen W."/>
            <person name="Li Y."/>
            <person name="Bharti A.K."/>
            <person name="Saxena R.K."/>
            <person name="Schlueter J.A."/>
            <person name="Donoghue M.T."/>
            <person name="Azam S."/>
            <person name="Fan G."/>
            <person name="Whaley A.M."/>
            <person name="Farmer A.D."/>
            <person name="Sheridan J."/>
            <person name="Iwata A."/>
            <person name="Tuteja R."/>
            <person name="Penmetsa R.V."/>
            <person name="Wu W."/>
            <person name="Upadhyaya H.D."/>
            <person name="Yang S.P."/>
            <person name="Shah T."/>
            <person name="Saxena K.B."/>
            <person name="Michael T."/>
            <person name="McCombie W.R."/>
            <person name="Yang B."/>
            <person name="Zhang G."/>
            <person name="Yang H."/>
            <person name="Wang J."/>
            <person name="Spillane C."/>
            <person name="Cook D.R."/>
            <person name="May G.D."/>
            <person name="Xu X."/>
            <person name="Jackson S.A."/>
        </authorList>
    </citation>
    <scope>NUCLEOTIDE SEQUENCE [LARGE SCALE GENOMIC DNA]</scope>
    <source>
        <strain evidence="10">cv. Asha</strain>
    </source>
</reference>
<dbReference type="GO" id="GO:0003689">
    <property type="term" value="F:DNA clamp loader activity"/>
    <property type="evidence" value="ECO:0007669"/>
    <property type="project" value="TreeGrafter"/>
</dbReference>
<keyword evidence="5" id="KW-0539">Nucleus</keyword>
<protein>
    <submittedName>
        <fullName evidence="8">Uncharacterized protein</fullName>
    </submittedName>
</protein>
<evidence type="ECO:0000313" key="10">
    <source>
        <dbReference type="Proteomes" id="UP000075243"/>
    </source>
</evidence>
<evidence type="ECO:0000256" key="6">
    <source>
        <dbReference type="ARBA" id="ARBA00023306"/>
    </source>
</evidence>
<keyword evidence="6" id="KW-0131">Cell cycle</keyword>
<gene>
    <name evidence="9" type="ORF">KK1_033434</name>
    <name evidence="8" type="ORF">KK1_039972</name>
</gene>
<dbReference type="STRING" id="3821.A0A151R894"/>
<evidence type="ECO:0000313" key="8">
    <source>
        <dbReference type="EMBL" id="KYP38747.1"/>
    </source>
</evidence>
<dbReference type="GO" id="GO:0006281">
    <property type="term" value="P:DNA repair"/>
    <property type="evidence" value="ECO:0007669"/>
    <property type="project" value="InterPro"/>
</dbReference>
<dbReference type="PANTHER" id="PTHR12172">
    <property type="entry name" value="CELL CYCLE CHECKPOINT PROTEIN RAD17"/>
    <property type="match status" value="1"/>
</dbReference>
<accession>A0A151R894</accession>
<evidence type="ECO:0000256" key="4">
    <source>
        <dbReference type="ARBA" id="ARBA00022840"/>
    </source>
</evidence>
<dbReference type="GO" id="GO:0003682">
    <property type="term" value="F:chromatin binding"/>
    <property type="evidence" value="ECO:0007669"/>
    <property type="project" value="TreeGrafter"/>
</dbReference>
<dbReference type="InterPro" id="IPR004582">
    <property type="entry name" value="Checkpoint_prot_Rad17_Rad24"/>
</dbReference>
<keyword evidence="3" id="KW-0227">DNA damage</keyword>
<evidence type="ECO:0000256" key="1">
    <source>
        <dbReference type="ARBA" id="ARBA00004123"/>
    </source>
</evidence>
<dbReference type="GO" id="GO:0005634">
    <property type="term" value="C:nucleus"/>
    <property type="evidence" value="ECO:0007669"/>
    <property type="project" value="UniProtKB-SubCell"/>
</dbReference>
<sequence>MYFLYQEDSRVYAGLKIHPFFSLWKVEKKNQEEECGLIPTKREGRGVTCDSIHVFENVQDDVSPLDWSGWTFLNDTTTTAEFGPPSLNLCFVESLNFDNFPDVKSSSASISQNVMSCSDQLSKQSDNMLEISLTNSAGLANEQAICPSKLEGVKVDLELEGNEINTFSGHKNIFRKSDTEPQSKFLQERLTHITQTKYLLGDNMRIFYHSESFFFILCLCHAYFLSG</sequence>
<organism evidence="8 10">
    <name type="scientific">Cajanus cajan</name>
    <name type="common">Pigeon pea</name>
    <name type="synonym">Cajanus indicus</name>
    <dbReference type="NCBI Taxonomy" id="3821"/>
    <lineage>
        <taxon>Eukaryota</taxon>
        <taxon>Viridiplantae</taxon>
        <taxon>Streptophyta</taxon>
        <taxon>Embryophyta</taxon>
        <taxon>Tracheophyta</taxon>
        <taxon>Spermatophyta</taxon>
        <taxon>Magnoliopsida</taxon>
        <taxon>eudicotyledons</taxon>
        <taxon>Gunneridae</taxon>
        <taxon>Pentapetalae</taxon>
        <taxon>rosids</taxon>
        <taxon>fabids</taxon>
        <taxon>Fabales</taxon>
        <taxon>Fabaceae</taxon>
        <taxon>Papilionoideae</taxon>
        <taxon>50 kb inversion clade</taxon>
        <taxon>NPAAA clade</taxon>
        <taxon>indigoferoid/millettioid clade</taxon>
        <taxon>Phaseoleae</taxon>
        <taxon>Cajanus</taxon>
    </lineage>
</organism>
<keyword evidence="4" id="KW-0067">ATP-binding</keyword>
<dbReference type="EMBL" id="KQ483969">
    <property type="protein sequence ID" value="KYP38747.1"/>
    <property type="molecule type" value="Genomic_DNA"/>
</dbReference>
<keyword evidence="7" id="KW-1133">Transmembrane helix</keyword>
<dbReference type="GO" id="GO:0033314">
    <property type="term" value="P:mitotic DNA replication checkpoint signaling"/>
    <property type="evidence" value="ECO:0007669"/>
    <property type="project" value="TreeGrafter"/>
</dbReference>
<evidence type="ECO:0000256" key="2">
    <source>
        <dbReference type="ARBA" id="ARBA00022741"/>
    </source>
</evidence>
<dbReference type="AlphaFoldDB" id="A0A151R894"/>
<dbReference type="GO" id="GO:0000077">
    <property type="term" value="P:DNA damage checkpoint signaling"/>
    <property type="evidence" value="ECO:0007669"/>
    <property type="project" value="TreeGrafter"/>
</dbReference>
<dbReference type="GO" id="GO:0005524">
    <property type="term" value="F:ATP binding"/>
    <property type="evidence" value="ECO:0007669"/>
    <property type="project" value="UniProtKB-KW"/>
</dbReference>
<evidence type="ECO:0000256" key="3">
    <source>
        <dbReference type="ARBA" id="ARBA00022763"/>
    </source>
</evidence>
<evidence type="ECO:0000313" key="9">
    <source>
        <dbReference type="EMBL" id="KYP45072.1"/>
    </source>
</evidence>
<dbReference type="PANTHER" id="PTHR12172:SF4">
    <property type="entry name" value="NUCLEOSIDE TRIPHOSPHATE HYDROLASE SUPERFAMILY PROTEIN, PUTATIVE-RELATED"/>
    <property type="match status" value="1"/>
</dbReference>
<keyword evidence="7" id="KW-0812">Transmembrane</keyword>
<feature type="transmembrane region" description="Helical" evidence="7">
    <location>
        <begin position="206"/>
        <end position="225"/>
    </location>
</feature>
<proteinExistence type="predicted"/>
<dbReference type="Gramene" id="C.cajan_38527.t">
    <property type="protein sequence ID" value="C.cajan_38527.t"/>
    <property type="gene ID" value="C.cajan_38527"/>
</dbReference>
<dbReference type="EMBL" id="KQ483603">
    <property type="protein sequence ID" value="KYP45072.1"/>
    <property type="molecule type" value="Genomic_DNA"/>
</dbReference>
<dbReference type="Proteomes" id="UP000075243">
    <property type="component" value="Unassembled WGS sequence"/>
</dbReference>